<evidence type="ECO:0000256" key="10">
    <source>
        <dbReference type="ARBA" id="ARBA00023004"/>
    </source>
</evidence>
<evidence type="ECO:0000313" key="13">
    <source>
        <dbReference type="EMBL" id="KAG5651093.1"/>
    </source>
</evidence>
<evidence type="ECO:0000256" key="9">
    <source>
        <dbReference type="ARBA" id="ARBA00023002"/>
    </source>
</evidence>
<dbReference type="SUPFAM" id="SSF48264">
    <property type="entry name" value="Cytochrome P450"/>
    <property type="match status" value="1"/>
</dbReference>
<evidence type="ECO:0000256" key="6">
    <source>
        <dbReference type="ARBA" id="ARBA00022692"/>
    </source>
</evidence>
<protein>
    <recommendedName>
        <fullName evidence="15">Cytochrome P450</fullName>
    </recommendedName>
</protein>
<reference evidence="13" key="2">
    <citation type="submission" date="2021-10" db="EMBL/GenBank/DDBJ databases">
        <title>Phylogenomics reveals ancestral predisposition of the termite-cultivated fungus Termitomyces towards a domesticated lifestyle.</title>
        <authorList>
            <person name="Auxier B."/>
            <person name="Grum-Grzhimaylo A."/>
            <person name="Cardenas M.E."/>
            <person name="Lodge J.D."/>
            <person name="Laessoe T."/>
            <person name="Pedersen O."/>
            <person name="Smith M.E."/>
            <person name="Kuyper T.W."/>
            <person name="Franco-Molano E.A."/>
            <person name="Baroni T.J."/>
            <person name="Aanen D.K."/>
        </authorList>
    </citation>
    <scope>NUCLEOTIDE SEQUENCE</scope>
    <source>
        <strain evidence="13">D49</strain>
    </source>
</reference>
<keyword evidence="11" id="KW-0503">Monooxygenase</keyword>
<dbReference type="Pfam" id="PF00067">
    <property type="entry name" value="p450"/>
    <property type="match status" value="1"/>
</dbReference>
<evidence type="ECO:0000256" key="3">
    <source>
        <dbReference type="ARBA" id="ARBA00004721"/>
    </source>
</evidence>
<proteinExistence type="inferred from homology"/>
<gene>
    <name evidence="13" type="ORF">H0H81_009869</name>
</gene>
<dbReference type="GO" id="GO:0005506">
    <property type="term" value="F:iron ion binding"/>
    <property type="evidence" value="ECO:0007669"/>
    <property type="project" value="InterPro"/>
</dbReference>
<comment type="caution">
    <text evidence="13">The sequence shown here is derived from an EMBL/GenBank/DDBJ whole genome shotgun (WGS) entry which is preliminary data.</text>
</comment>
<evidence type="ECO:0000256" key="11">
    <source>
        <dbReference type="ARBA" id="ARBA00023033"/>
    </source>
</evidence>
<dbReference type="GO" id="GO:0016705">
    <property type="term" value="F:oxidoreductase activity, acting on paired donors, with incorporation or reduction of molecular oxygen"/>
    <property type="evidence" value="ECO:0007669"/>
    <property type="project" value="InterPro"/>
</dbReference>
<comment type="subcellular location">
    <subcellularLocation>
        <location evidence="2">Membrane</location>
    </subcellularLocation>
</comment>
<sequence length="70" mass="8155">MTALIFAAMDTTSSALSRTLFNLAQHPEVQEKLRREIREARQYHSELEIPHDELMALPYLDAICRETLRL</sequence>
<dbReference type="Proteomes" id="UP000717328">
    <property type="component" value="Unassembled WGS sequence"/>
</dbReference>
<keyword evidence="8" id="KW-1133">Transmembrane helix</keyword>
<evidence type="ECO:0000256" key="1">
    <source>
        <dbReference type="ARBA" id="ARBA00001971"/>
    </source>
</evidence>
<evidence type="ECO:0000313" key="14">
    <source>
        <dbReference type="Proteomes" id="UP000717328"/>
    </source>
</evidence>
<evidence type="ECO:0000256" key="2">
    <source>
        <dbReference type="ARBA" id="ARBA00004370"/>
    </source>
</evidence>
<dbReference type="AlphaFoldDB" id="A0A9P7GM88"/>
<dbReference type="PANTHER" id="PTHR24305:SF166">
    <property type="entry name" value="CYTOCHROME P450 12A4, MITOCHONDRIAL-RELATED"/>
    <property type="match status" value="1"/>
</dbReference>
<evidence type="ECO:0000256" key="12">
    <source>
        <dbReference type="ARBA" id="ARBA00023136"/>
    </source>
</evidence>
<keyword evidence="9" id="KW-0560">Oxidoreductase</keyword>
<name>A0A9P7GM88_9AGAR</name>
<dbReference type="InterPro" id="IPR050121">
    <property type="entry name" value="Cytochrome_P450_monoxygenase"/>
</dbReference>
<evidence type="ECO:0008006" key="15">
    <source>
        <dbReference type="Google" id="ProtNLM"/>
    </source>
</evidence>
<keyword evidence="14" id="KW-1185">Reference proteome</keyword>
<evidence type="ECO:0000256" key="8">
    <source>
        <dbReference type="ARBA" id="ARBA00022989"/>
    </source>
</evidence>
<dbReference type="InterPro" id="IPR001128">
    <property type="entry name" value="Cyt_P450"/>
</dbReference>
<evidence type="ECO:0000256" key="5">
    <source>
        <dbReference type="ARBA" id="ARBA00022617"/>
    </source>
</evidence>
<dbReference type="GO" id="GO:0004497">
    <property type="term" value="F:monooxygenase activity"/>
    <property type="evidence" value="ECO:0007669"/>
    <property type="project" value="UniProtKB-KW"/>
</dbReference>
<keyword evidence="6" id="KW-0812">Transmembrane</keyword>
<evidence type="ECO:0000256" key="4">
    <source>
        <dbReference type="ARBA" id="ARBA00010617"/>
    </source>
</evidence>
<keyword evidence="5" id="KW-0349">Heme</keyword>
<dbReference type="GO" id="GO:0020037">
    <property type="term" value="F:heme binding"/>
    <property type="evidence" value="ECO:0007669"/>
    <property type="project" value="InterPro"/>
</dbReference>
<dbReference type="InterPro" id="IPR036396">
    <property type="entry name" value="Cyt_P450_sf"/>
</dbReference>
<keyword evidence="7" id="KW-0479">Metal-binding</keyword>
<keyword evidence="12" id="KW-0472">Membrane</keyword>
<keyword evidence="10" id="KW-0408">Iron</keyword>
<dbReference type="Gene3D" id="1.10.630.10">
    <property type="entry name" value="Cytochrome P450"/>
    <property type="match status" value="1"/>
</dbReference>
<organism evidence="13 14">
    <name type="scientific">Sphagnurus paluster</name>
    <dbReference type="NCBI Taxonomy" id="117069"/>
    <lineage>
        <taxon>Eukaryota</taxon>
        <taxon>Fungi</taxon>
        <taxon>Dikarya</taxon>
        <taxon>Basidiomycota</taxon>
        <taxon>Agaricomycotina</taxon>
        <taxon>Agaricomycetes</taxon>
        <taxon>Agaricomycetidae</taxon>
        <taxon>Agaricales</taxon>
        <taxon>Tricholomatineae</taxon>
        <taxon>Lyophyllaceae</taxon>
        <taxon>Sphagnurus</taxon>
    </lineage>
</organism>
<dbReference type="PANTHER" id="PTHR24305">
    <property type="entry name" value="CYTOCHROME P450"/>
    <property type="match status" value="1"/>
</dbReference>
<accession>A0A9P7GM88</accession>
<comment type="pathway">
    <text evidence="3">Secondary metabolite biosynthesis; terpenoid biosynthesis.</text>
</comment>
<dbReference type="EMBL" id="JABCKI010000299">
    <property type="protein sequence ID" value="KAG5651093.1"/>
    <property type="molecule type" value="Genomic_DNA"/>
</dbReference>
<comment type="similarity">
    <text evidence="4">Belongs to the cytochrome P450 family.</text>
</comment>
<dbReference type="OrthoDB" id="1470350at2759"/>
<reference evidence="13" key="1">
    <citation type="submission" date="2021-02" db="EMBL/GenBank/DDBJ databases">
        <authorList>
            <person name="Nieuwenhuis M."/>
            <person name="Van De Peppel L.J.J."/>
        </authorList>
    </citation>
    <scope>NUCLEOTIDE SEQUENCE</scope>
    <source>
        <strain evidence="13">D49</strain>
    </source>
</reference>
<dbReference type="GO" id="GO:0016020">
    <property type="term" value="C:membrane"/>
    <property type="evidence" value="ECO:0007669"/>
    <property type="project" value="UniProtKB-SubCell"/>
</dbReference>
<evidence type="ECO:0000256" key="7">
    <source>
        <dbReference type="ARBA" id="ARBA00022723"/>
    </source>
</evidence>
<comment type="cofactor">
    <cofactor evidence="1">
        <name>heme</name>
        <dbReference type="ChEBI" id="CHEBI:30413"/>
    </cofactor>
</comment>